<feature type="domain" description="VIT" evidence="1">
    <location>
        <begin position="6"/>
        <end position="134"/>
    </location>
</feature>
<proteinExistence type="predicted"/>
<protein>
    <recommendedName>
        <fullName evidence="1">VIT domain-containing protein</fullName>
    </recommendedName>
</protein>
<gene>
    <name evidence="2" type="ORF">PENCOP_c007G03464</name>
</gene>
<keyword evidence="3" id="KW-1185">Reference proteome</keyword>
<dbReference type="AlphaFoldDB" id="A0A1V6UMJ3"/>
<dbReference type="STRING" id="36646.A0A1V6UMJ3"/>
<dbReference type="Pfam" id="PF08487">
    <property type="entry name" value="VIT"/>
    <property type="match status" value="1"/>
</dbReference>
<dbReference type="EMBL" id="MDDG01000007">
    <property type="protein sequence ID" value="OQE39383.1"/>
    <property type="molecule type" value="Genomic_DNA"/>
</dbReference>
<comment type="caution">
    <text evidence="2">The sequence shown here is derived from an EMBL/GenBank/DDBJ whole genome shotgun (WGS) entry which is preliminary data.</text>
</comment>
<dbReference type="PROSITE" id="PS51468">
    <property type="entry name" value="VIT"/>
    <property type="match status" value="1"/>
</dbReference>
<dbReference type="PANTHER" id="PTHR45737">
    <property type="entry name" value="VON WILLEBRAND FACTOR A DOMAIN-CONTAINING PROTEIN 5A"/>
    <property type="match status" value="1"/>
</dbReference>
<dbReference type="PANTHER" id="PTHR45737:SF6">
    <property type="entry name" value="VON WILLEBRAND FACTOR A DOMAIN-CONTAINING PROTEIN 5A"/>
    <property type="match status" value="1"/>
</dbReference>
<sequence length="134" mass="14756">MTDYGGSLWMDNYASEPQDLPQVSLKAHATILSSVARTTLTQIFVNPSNRLIEEIQYLFPLYDGVSVVGFECQFGSRLLHSNVKTKSQANAEYRNAVAQHQIAVVMDHTSMNDILSSGSAKSLFAERSALTLLS</sequence>
<accession>A0A1V6UMJ3</accession>
<organism evidence="2 3">
    <name type="scientific">Penicillium coprophilum</name>
    <dbReference type="NCBI Taxonomy" id="36646"/>
    <lineage>
        <taxon>Eukaryota</taxon>
        <taxon>Fungi</taxon>
        <taxon>Dikarya</taxon>
        <taxon>Ascomycota</taxon>
        <taxon>Pezizomycotina</taxon>
        <taxon>Eurotiomycetes</taxon>
        <taxon>Eurotiomycetidae</taxon>
        <taxon>Eurotiales</taxon>
        <taxon>Aspergillaceae</taxon>
        <taxon>Penicillium</taxon>
    </lineage>
</organism>
<reference evidence="3" key="1">
    <citation type="journal article" date="2017" name="Nat. Microbiol.">
        <title>Global analysis of biosynthetic gene clusters reveals vast potential of secondary metabolite production in Penicillium species.</title>
        <authorList>
            <person name="Nielsen J.C."/>
            <person name="Grijseels S."/>
            <person name="Prigent S."/>
            <person name="Ji B."/>
            <person name="Dainat J."/>
            <person name="Nielsen K.F."/>
            <person name="Frisvad J.C."/>
            <person name="Workman M."/>
            <person name="Nielsen J."/>
        </authorList>
    </citation>
    <scope>NUCLEOTIDE SEQUENCE [LARGE SCALE GENOMIC DNA]</scope>
    <source>
        <strain evidence="3">IBT 31321</strain>
    </source>
</reference>
<evidence type="ECO:0000313" key="2">
    <source>
        <dbReference type="EMBL" id="OQE39383.1"/>
    </source>
</evidence>
<dbReference type="InterPro" id="IPR013694">
    <property type="entry name" value="VIT"/>
</dbReference>
<evidence type="ECO:0000259" key="1">
    <source>
        <dbReference type="PROSITE" id="PS51468"/>
    </source>
</evidence>
<evidence type="ECO:0000313" key="3">
    <source>
        <dbReference type="Proteomes" id="UP000191500"/>
    </source>
</evidence>
<dbReference type="Proteomes" id="UP000191500">
    <property type="component" value="Unassembled WGS sequence"/>
</dbReference>
<name>A0A1V6UMJ3_9EURO</name>